<dbReference type="InterPro" id="IPR022839">
    <property type="entry name" value="ArnT"/>
</dbReference>
<feature type="transmembrane region" description="Helical" evidence="19">
    <location>
        <begin position="204"/>
        <end position="228"/>
    </location>
</feature>
<keyword evidence="8" id="KW-0997">Cell inner membrane</keyword>
<evidence type="ECO:0000256" key="13">
    <source>
        <dbReference type="ARBA" id="ARBA00022985"/>
    </source>
</evidence>
<comment type="pathway">
    <text evidence="2 19">Lipopolysaccharide metabolism; 4-amino-4-deoxy-beta-L-arabinose-lipid A biosynthesis.</text>
</comment>
<feature type="transmembrane region" description="Helical" evidence="19">
    <location>
        <begin position="293"/>
        <end position="310"/>
    </location>
</feature>
<evidence type="ECO:0000256" key="3">
    <source>
        <dbReference type="ARBA" id="ARBA00010814"/>
    </source>
</evidence>
<organism evidence="21 22">
    <name type="scientific">Kosakonia oryziphila</name>
    <dbReference type="NCBI Taxonomy" id="1005667"/>
    <lineage>
        <taxon>Bacteria</taxon>
        <taxon>Pseudomonadati</taxon>
        <taxon>Pseudomonadota</taxon>
        <taxon>Gammaproteobacteria</taxon>
        <taxon>Enterobacterales</taxon>
        <taxon>Enterobacteriaceae</taxon>
        <taxon>Kosakonia</taxon>
    </lineage>
</organism>
<keyword evidence="13 19" id="KW-0448">Lipopolysaccharide biosynthesis</keyword>
<dbReference type="GO" id="GO:0000030">
    <property type="term" value="F:mannosyltransferase activity"/>
    <property type="evidence" value="ECO:0007669"/>
    <property type="project" value="InterPro"/>
</dbReference>
<keyword evidence="6 19" id="KW-1003">Cell membrane</keyword>
<dbReference type="Pfam" id="PF02366">
    <property type="entry name" value="PMT"/>
    <property type="match status" value="1"/>
</dbReference>
<dbReference type="GO" id="GO:0009103">
    <property type="term" value="P:lipopolysaccharide biosynthetic process"/>
    <property type="evidence" value="ECO:0007669"/>
    <property type="project" value="UniProtKB-KW"/>
</dbReference>
<evidence type="ECO:0000256" key="19">
    <source>
        <dbReference type="HAMAP-Rule" id="MF_01165"/>
    </source>
</evidence>
<feature type="transmembrane region" description="Helical" evidence="19">
    <location>
        <begin position="382"/>
        <end position="402"/>
    </location>
</feature>
<feature type="domain" description="ArnT-like N-terminal" evidence="20">
    <location>
        <begin position="6"/>
        <end position="237"/>
    </location>
</feature>
<keyword evidence="9 19" id="KW-0441">Lipid A biosynthesis</keyword>
<keyword evidence="22" id="KW-1185">Reference proteome</keyword>
<evidence type="ECO:0000256" key="6">
    <source>
        <dbReference type="ARBA" id="ARBA00022475"/>
    </source>
</evidence>
<evidence type="ECO:0000256" key="7">
    <source>
        <dbReference type="ARBA" id="ARBA00022516"/>
    </source>
</evidence>
<comment type="similarity">
    <text evidence="3 19">Belongs to the glycosyltransferase 83 family.</text>
</comment>
<dbReference type="GO" id="GO:0010041">
    <property type="term" value="P:response to iron(III) ion"/>
    <property type="evidence" value="ECO:0007669"/>
    <property type="project" value="TreeGrafter"/>
</dbReference>
<evidence type="ECO:0000256" key="17">
    <source>
        <dbReference type="ARBA" id="ARBA00025446"/>
    </source>
</evidence>
<dbReference type="EMBL" id="FMBC01000013">
    <property type="protein sequence ID" value="SCC22629.1"/>
    <property type="molecule type" value="Genomic_DNA"/>
</dbReference>
<dbReference type="OrthoDB" id="9775035at2"/>
<comment type="catalytic activity">
    <reaction evidence="18 19">
        <text>4-amino-4-deoxy-alpha-L-arabinopyranosyl di-trans,octa-cis-undecaprenyl phosphate + lipid IVA = lipid IIA + di-trans,octa-cis-undecaprenyl phosphate.</text>
        <dbReference type="EC" id="2.4.2.43"/>
    </reaction>
</comment>
<evidence type="ECO:0000256" key="2">
    <source>
        <dbReference type="ARBA" id="ARBA00005200"/>
    </source>
</evidence>
<name>A0A1C4CU90_9ENTR</name>
<keyword evidence="7 19" id="KW-0444">Lipid biosynthesis</keyword>
<evidence type="ECO:0000256" key="11">
    <source>
        <dbReference type="ARBA" id="ARBA00022679"/>
    </source>
</evidence>
<dbReference type="PANTHER" id="PTHR33908">
    <property type="entry name" value="MANNOSYLTRANSFERASE YKCB-RELATED"/>
    <property type="match status" value="1"/>
</dbReference>
<keyword evidence="16 19" id="KW-0472">Membrane</keyword>
<keyword evidence="10 19" id="KW-0328">Glycosyltransferase</keyword>
<evidence type="ECO:0000256" key="8">
    <source>
        <dbReference type="ARBA" id="ARBA00022519"/>
    </source>
</evidence>
<feature type="transmembrane region" description="Helical" evidence="19">
    <location>
        <begin position="346"/>
        <end position="370"/>
    </location>
</feature>
<evidence type="ECO:0000256" key="10">
    <source>
        <dbReference type="ARBA" id="ARBA00022676"/>
    </source>
</evidence>
<evidence type="ECO:0000313" key="22">
    <source>
        <dbReference type="Proteomes" id="UP000198515"/>
    </source>
</evidence>
<protein>
    <recommendedName>
        <fullName evidence="5 19">Undecaprenyl phosphate-alpha-4-amino-4-deoxy-L-arabinose arabinosyl transferase</fullName>
        <ecNumber evidence="4 19">2.4.2.43</ecNumber>
    </recommendedName>
    <alternativeName>
        <fullName evidence="19">4-amino-4-deoxy-L-arabinose lipid A transferase</fullName>
    </alternativeName>
    <alternativeName>
        <fullName evidence="19">Lipid IV(A) 4-amino-4-deoxy-L-arabinosyltransferase</fullName>
    </alternativeName>
    <alternativeName>
        <fullName evidence="19">Undecaprenyl phosphate-alpha-L-Ara4N transferase</fullName>
    </alternativeName>
</protein>
<dbReference type="HAMAP" id="MF_01165">
    <property type="entry name" value="ArnT_transfer"/>
    <property type="match status" value="1"/>
</dbReference>
<evidence type="ECO:0000256" key="9">
    <source>
        <dbReference type="ARBA" id="ARBA00022556"/>
    </source>
</evidence>
<feature type="transmembrane region" description="Helical" evidence="19">
    <location>
        <begin position="111"/>
        <end position="134"/>
    </location>
</feature>
<evidence type="ECO:0000256" key="1">
    <source>
        <dbReference type="ARBA" id="ARBA00004429"/>
    </source>
</evidence>
<feature type="transmembrane region" description="Helical" evidence="19">
    <location>
        <begin position="409"/>
        <end position="427"/>
    </location>
</feature>
<evidence type="ECO:0000256" key="14">
    <source>
        <dbReference type="ARBA" id="ARBA00022989"/>
    </source>
</evidence>
<feature type="transmembrane region" description="Helical" evidence="19">
    <location>
        <begin position="81"/>
        <end position="99"/>
    </location>
</feature>
<evidence type="ECO:0000256" key="18">
    <source>
        <dbReference type="ARBA" id="ARBA00034054"/>
    </source>
</evidence>
<evidence type="ECO:0000313" key="21">
    <source>
        <dbReference type="EMBL" id="SCC22629.1"/>
    </source>
</evidence>
<keyword evidence="12 19" id="KW-0812">Transmembrane</keyword>
<feature type="transmembrane region" description="Helical" evidence="19">
    <location>
        <begin position="257"/>
        <end position="281"/>
    </location>
</feature>
<dbReference type="GO" id="GO:0005886">
    <property type="term" value="C:plasma membrane"/>
    <property type="evidence" value="ECO:0007669"/>
    <property type="project" value="UniProtKB-SubCell"/>
</dbReference>
<dbReference type="NCBIfam" id="NF009784">
    <property type="entry name" value="PRK13279.1"/>
    <property type="match status" value="1"/>
</dbReference>
<dbReference type="GO" id="GO:0009245">
    <property type="term" value="P:lipid A biosynthetic process"/>
    <property type="evidence" value="ECO:0007669"/>
    <property type="project" value="UniProtKB-UniRule"/>
</dbReference>
<gene>
    <name evidence="19" type="primary">arnT</name>
    <name evidence="21" type="ORF">GA0061070_101317</name>
</gene>
<comment type="function">
    <text evidence="17 19">Catalyzes the transfer of the L-Ara4N moiety of the glycolipid undecaprenyl phosphate-alpha-L-Ara4N to lipid A. The modified arabinose is attached to lipid A and is required for resistance to polymyxin and cationic antimicrobial peptides.</text>
</comment>
<accession>A0A1C4CU90</accession>
<evidence type="ECO:0000256" key="16">
    <source>
        <dbReference type="ARBA" id="ARBA00023136"/>
    </source>
</evidence>
<keyword evidence="14 19" id="KW-1133">Transmembrane helix</keyword>
<dbReference type="GO" id="GO:0006493">
    <property type="term" value="P:protein O-linked glycosylation"/>
    <property type="evidence" value="ECO:0007669"/>
    <property type="project" value="InterPro"/>
</dbReference>
<evidence type="ECO:0000256" key="4">
    <source>
        <dbReference type="ARBA" id="ARBA00012056"/>
    </source>
</evidence>
<dbReference type="PANTHER" id="PTHR33908:SF3">
    <property type="entry name" value="UNDECAPRENYL PHOSPHATE-ALPHA-4-AMINO-4-DEOXY-L-ARABINOSE ARABINOSYL TRANSFERASE"/>
    <property type="match status" value="1"/>
</dbReference>
<sequence length="552" mass="62702">MKSRYFTLALFALFVLYYLVPVEYRLLWQPDETRYAEISREMLRSGDWVVPHFLGLRYFEKPIAGYWINNIGQWLFGHNNFAVRFGSIFSISLSALLVSGLAWKMWRDKRIAVLSGVIFLTAFLVYGIGTYAVLDPMITLWMTLAMLSFWLASQATTLRGKFGGYVLLGIACGMGVMTKGFLALAVPVIGVLPWVIVQKRWKEVLLWGWLAVICCVVTVLPWGLAIAAREPDFWRYFFWVEHIQRFAQQDAQHKAPFWYYIPFLIAGSLPWLALLPGALKMGWLARKEGLREAFYLLGWVVMPLIFFSIAKGKLPTYILPCFGPLAILMARYAVTAAKEHGRVLRVNAWINIAFGLIVTVAALVVSSWGFLKHPVWAPIEAYKAALAAFAFFCWALVGLFTLRVSHKRWSYAALCPLGIALLVGIVVPDKVMDSKQPQFLINFVNESLTPSRYVLTDNVGVAAGLAWELKREDIILFDTQGELTYGMGYPDGQGRFVSEDGFTDWLAQHRQQGVISLILHQSKPDDFTRLPIPKPDNVYVQGRMVFIQYYPQ</sequence>
<evidence type="ECO:0000256" key="5">
    <source>
        <dbReference type="ARBA" id="ARBA00015532"/>
    </source>
</evidence>
<feature type="transmembrane region" description="Helical" evidence="19">
    <location>
        <begin position="316"/>
        <end position="334"/>
    </location>
</feature>
<dbReference type="EC" id="2.4.2.43" evidence="4 19"/>
<reference evidence="22" key="1">
    <citation type="submission" date="2016-08" db="EMBL/GenBank/DDBJ databases">
        <authorList>
            <person name="Varghese N."/>
            <person name="Submissions Spin"/>
        </authorList>
    </citation>
    <scope>NUCLEOTIDE SEQUENCE [LARGE SCALE GENOMIC DNA]</scope>
    <source>
        <strain evidence="22">REICA_142</strain>
    </source>
</reference>
<keyword evidence="15 19" id="KW-0443">Lipid metabolism</keyword>
<dbReference type="RefSeq" id="WP_090135165.1">
    <property type="nucleotide sequence ID" value="NZ_FMBC01000013.1"/>
</dbReference>
<evidence type="ECO:0000256" key="15">
    <source>
        <dbReference type="ARBA" id="ARBA00023098"/>
    </source>
</evidence>
<proteinExistence type="inferred from homology"/>
<keyword evidence="11 19" id="KW-0808">Transferase</keyword>
<dbReference type="Proteomes" id="UP000198515">
    <property type="component" value="Unassembled WGS sequence"/>
</dbReference>
<comment type="subcellular location">
    <subcellularLocation>
        <location evidence="1">Cell inner membrane</location>
        <topology evidence="1">Multi-pass membrane protein</topology>
    </subcellularLocation>
    <subcellularLocation>
        <location evidence="19">Cell membrane</location>
        <topology evidence="19">Multi-pass membrane protein</topology>
    </subcellularLocation>
</comment>
<dbReference type="AlphaFoldDB" id="A0A1C4CU90"/>
<dbReference type="InterPro" id="IPR003342">
    <property type="entry name" value="ArnT-like_N"/>
</dbReference>
<dbReference type="InterPro" id="IPR050297">
    <property type="entry name" value="LipidA_mod_glycosyltrf_83"/>
</dbReference>
<dbReference type="UniPathway" id="UPA00037"/>
<evidence type="ECO:0000259" key="20">
    <source>
        <dbReference type="Pfam" id="PF02366"/>
    </source>
</evidence>
<evidence type="ECO:0000256" key="12">
    <source>
        <dbReference type="ARBA" id="ARBA00022692"/>
    </source>
</evidence>
<dbReference type="GO" id="GO:0103015">
    <property type="term" value="F:4-amino-4-deoxy-L-arabinose transferase activity"/>
    <property type="evidence" value="ECO:0007669"/>
    <property type="project" value="UniProtKB-EC"/>
</dbReference>
<feature type="transmembrane region" description="Helical" evidence="19">
    <location>
        <begin position="165"/>
        <end position="192"/>
    </location>
</feature>